<evidence type="ECO:0000313" key="7">
    <source>
        <dbReference type="Proteomes" id="UP000625210"/>
    </source>
</evidence>
<feature type="transmembrane region" description="Helical" evidence="5">
    <location>
        <begin position="12"/>
        <end position="34"/>
    </location>
</feature>
<comment type="caution">
    <text evidence="6">The sequence shown here is derived from an EMBL/GenBank/DDBJ whole genome shotgun (WGS) entry which is preliminary data.</text>
</comment>
<reference evidence="6" key="1">
    <citation type="journal article" date="2014" name="Int. J. Syst. Evol. Microbiol.">
        <title>Complete genome sequence of Corynebacterium casei LMG S-19264T (=DSM 44701T), isolated from a smear-ripened cheese.</title>
        <authorList>
            <consortium name="US DOE Joint Genome Institute (JGI-PGF)"/>
            <person name="Walter F."/>
            <person name="Albersmeier A."/>
            <person name="Kalinowski J."/>
            <person name="Ruckert C."/>
        </authorList>
    </citation>
    <scope>NUCLEOTIDE SEQUENCE</scope>
    <source>
        <strain evidence="6">CGMCC 1.15179</strain>
    </source>
</reference>
<evidence type="ECO:0000256" key="4">
    <source>
        <dbReference type="ARBA" id="ARBA00023136"/>
    </source>
</evidence>
<proteinExistence type="predicted"/>
<reference evidence="6" key="2">
    <citation type="submission" date="2020-09" db="EMBL/GenBank/DDBJ databases">
        <authorList>
            <person name="Sun Q."/>
            <person name="Zhou Y."/>
        </authorList>
    </citation>
    <scope>NUCLEOTIDE SEQUENCE</scope>
    <source>
        <strain evidence="6">CGMCC 1.15179</strain>
    </source>
</reference>
<evidence type="ECO:0000256" key="1">
    <source>
        <dbReference type="ARBA" id="ARBA00022475"/>
    </source>
</evidence>
<dbReference type="EMBL" id="BMHQ01000013">
    <property type="protein sequence ID" value="GGE27158.1"/>
    <property type="molecule type" value="Genomic_DNA"/>
</dbReference>
<evidence type="ECO:0000256" key="5">
    <source>
        <dbReference type="SAM" id="Phobius"/>
    </source>
</evidence>
<dbReference type="NCBIfam" id="NF002796">
    <property type="entry name" value="PRK02935.1"/>
    <property type="match status" value="1"/>
</dbReference>
<feature type="transmembrane region" description="Helical" evidence="5">
    <location>
        <begin position="40"/>
        <end position="63"/>
    </location>
</feature>
<organism evidence="6 7">
    <name type="scientific">Marinithermofilum abyssi</name>
    <dbReference type="NCBI Taxonomy" id="1571185"/>
    <lineage>
        <taxon>Bacteria</taxon>
        <taxon>Bacillati</taxon>
        <taxon>Bacillota</taxon>
        <taxon>Bacilli</taxon>
        <taxon>Bacillales</taxon>
        <taxon>Thermoactinomycetaceae</taxon>
        <taxon>Marinithermofilum</taxon>
    </lineage>
</organism>
<sequence length="111" mass="12314">MLFASKINKARTLALLLIFFGFGIMFLGTGLMYMKWIGQSGVMVFFLLGMLVTFSSVIIYFWVGVLSTQAVKVNCPQCEKVTKILGKTDQCMHCKATLTLDPEQASSNKDS</sequence>
<name>A0A8J2Y9T0_9BACL</name>
<evidence type="ECO:0000256" key="3">
    <source>
        <dbReference type="ARBA" id="ARBA00022989"/>
    </source>
</evidence>
<accession>A0A8J2Y9T0</accession>
<gene>
    <name evidence="6" type="primary">ygzB</name>
    <name evidence="6" type="ORF">GCM10011571_31720</name>
</gene>
<keyword evidence="7" id="KW-1185">Reference proteome</keyword>
<keyword evidence="3 5" id="KW-1133">Transmembrane helix</keyword>
<evidence type="ECO:0000256" key="2">
    <source>
        <dbReference type="ARBA" id="ARBA00022692"/>
    </source>
</evidence>
<dbReference type="AlphaFoldDB" id="A0A8J2Y9T0"/>
<dbReference type="InterPro" id="IPR020912">
    <property type="entry name" value="UPF0295"/>
</dbReference>
<protein>
    <submittedName>
        <fullName evidence="6">UPF0295 protein YgzB</fullName>
    </submittedName>
</protein>
<keyword evidence="4 5" id="KW-0472">Membrane</keyword>
<dbReference type="Proteomes" id="UP000625210">
    <property type="component" value="Unassembled WGS sequence"/>
</dbReference>
<dbReference type="Pfam" id="PF11023">
    <property type="entry name" value="DUF2614"/>
    <property type="match status" value="1"/>
</dbReference>
<evidence type="ECO:0000313" key="6">
    <source>
        <dbReference type="EMBL" id="GGE27158.1"/>
    </source>
</evidence>
<keyword evidence="1" id="KW-1003">Cell membrane</keyword>
<dbReference type="RefSeq" id="WP_188648869.1">
    <property type="nucleotide sequence ID" value="NZ_BMHQ01000013.1"/>
</dbReference>
<keyword evidence="2 5" id="KW-0812">Transmembrane</keyword>